<organism evidence="2 3">
    <name type="scientific">Caenorhabditis japonica</name>
    <dbReference type="NCBI Taxonomy" id="281687"/>
    <lineage>
        <taxon>Eukaryota</taxon>
        <taxon>Metazoa</taxon>
        <taxon>Ecdysozoa</taxon>
        <taxon>Nematoda</taxon>
        <taxon>Chromadorea</taxon>
        <taxon>Rhabditida</taxon>
        <taxon>Rhabditina</taxon>
        <taxon>Rhabditomorpha</taxon>
        <taxon>Rhabditoidea</taxon>
        <taxon>Rhabditidae</taxon>
        <taxon>Peloderinae</taxon>
        <taxon>Caenorhabditis</taxon>
    </lineage>
</organism>
<evidence type="ECO:0000256" key="1">
    <source>
        <dbReference type="SAM" id="Phobius"/>
    </source>
</evidence>
<dbReference type="AlphaFoldDB" id="A0A8R1E9G8"/>
<evidence type="ECO:0000313" key="3">
    <source>
        <dbReference type="Proteomes" id="UP000005237"/>
    </source>
</evidence>
<accession>A0A8R1E9G8</accession>
<dbReference type="Proteomes" id="UP000005237">
    <property type="component" value="Unassembled WGS sequence"/>
</dbReference>
<protein>
    <submittedName>
        <fullName evidence="2">Uncharacterized protein</fullName>
    </submittedName>
</protein>
<reference evidence="2" key="2">
    <citation type="submission" date="2022-06" db="UniProtKB">
        <authorList>
            <consortium name="EnsemblMetazoa"/>
        </authorList>
    </citation>
    <scope>IDENTIFICATION</scope>
    <source>
        <strain evidence="2">DF5081</strain>
    </source>
</reference>
<reference evidence="3" key="1">
    <citation type="submission" date="2010-08" db="EMBL/GenBank/DDBJ databases">
        <authorList>
            <consortium name="Caenorhabditis japonica Sequencing Consortium"/>
            <person name="Wilson R.K."/>
        </authorList>
    </citation>
    <scope>NUCLEOTIDE SEQUENCE [LARGE SCALE GENOMIC DNA]</scope>
    <source>
        <strain evidence="3">DF5081</strain>
    </source>
</reference>
<feature type="transmembrane region" description="Helical" evidence="1">
    <location>
        <begin position="30"/>
        <end position="51"/>
    </location>
</feature>
<keyword evidence="3" id="KW-1185">Reference proteome</keyword>
<keyword evidence="1" id="KW-0812">Transmembrane</keyword>
<sequence length="90" mass="10663">MKRSFSKGYRDRVPWFAVSRMETEVEPHKFHKYAITVSQFFVYIIFITYSWNSDTASNSVHCGLATDGDCGLVDLRVDIYKFEFFRFENL</sequence>
<proteinExistence type="predicted"/>
<keyword evidence="1" id="KW-0472">Membrane</keyword>
<dbReference type="EnsemblMetazoa" id="CJA29281.1">
    <property type="protein sequence ID" value="CJA29281.1"/>
    <property type="gene ID" value="WBGene00184855"/>
</dbReference>
<evidence type="ECO:0000313" key="2">
    <source>
        <dbReference type="EnsemblMetazoa" id="CJA29281.1"/>
    </source>
</evidence>
<name>A0A8R1E9G8_CAEJA</name>
<keyword evidence="1" id="KW-1133">Transmembrane helix</keyword>